<dbReference type="Gene3D" id="2.60.120.330">
    <property type="entry name" value="B-lactam Antibiotic, Isopenicillin N Synthase, Chain"/>
    <property type="match status" value="1"/>
</dbReference>
<dbReference type="PRINTS" id="PR00682">
    <property type="entry name" value="IPNSYNTHASE"/>
</dbReference>
<dbReference type="InterPro" id="IPR005123">
    <property type="entry name" value="Oxoglu/Fe-dep_dioxygenase_dom"/>
</dbReference>
<keyword evidence="3 6" id="KW-0479">Metal-binding</keyword>
<dbReference type="AlphaFoldDB" id="A0A6A2Y054"/>
<sequence length="361" mass="40456">METLPRKEEVDDVSKAVKALEDTKAGIQGLVDTGIVKLPPFFFMSPEVLNDHPTLTDPHLRTDFQVPIIDLNGVLDPAHQKKIVEKMRSASEEWGFFQVVNHGIPQHVLKEAVDGVRRFHEQPREVKTTYYGRTGMVRYYTNYGLKSKGVSWIDTLACVMAPNPTPEKYPFACRDIFMEYSKHVQSLGEVILGLLSEALGLDPDHLKDIGCSEGYAFHCQYYPACPEPDRTLGVGRHRDPDFFTILVQNQILGLQVLHRDHWIDICPMEGAVIVNIGDLLQLISNDKFKSVDHRVLATSVGPRVSLACLFTTDLQPSDKVYGPIKELLSPNNPALYKGTTIPNYLKTYVSKPGNGLSVLKL</sequence>
<evidence type="ECO:0000256" key="2">
    <source>
        <dbReference type="ARBA" id="ARBA00008056"/>
    </source>
</evidence>
<comment type="similarity">
    <text evidence="2 6">Belongs to the iron/ascorbate-dependent oxidoreductase family.</text>
</comment>
<evidence type="ECO:0000256" key="1">
    <source>
        <dbReference type="ARBA" id="ARBA00001962"/>
    </source>
</evidence>
<evidence type="ECO:0000256" key="4">
    <source>
        <dbReference type="ARBA" id="ARBA00023002"/>
    </source>
</evidence>
<dbReference type="Pfam" id="PF14226">
    <property type="entry name" value="DIOX_N"/>
    <property type="match status" value="1"/>
</dbReference>
<dbReference type="SUPFAM" id="SSF51197">
    <property type="entry name" value="Clavaminate synthase-like"/>
    <property type="match status" value="1"/>
</dbReference>
<evidence type="ECO:0000256" key="3">
    <source>
        <dbReference type="ARBA" id="ARBA00022723"/>
    </source>
</evidence>
<evidence type="ECO:0000259" key="7">
    <source>
        <dbReference type="PROSITE" id="PS51471"/>
    </source>
</evidence>
<dbReference type="PANTHER" id="PTHR10209:SF123">
    <property type="entry name" value="FE2OG DIOXYGENASE DOMAIN-CONTAINING PROTEIN"/>
    <property type="match status" value="1"/>
</dbReference>
<dbReference type="GO" id="GO:0051213">
    <property type="term" value="F:dioxygenase activity"/>
    <property type="evidence" value="ECO:0007669"/>
    <property type="project" value="UniProtKB-ARBA"/>
</dbReference>
<evidence type="ECO:0000313" key="8">
    <source>
        <dbReference type="EMBL" id="KAE8664699.1"/>
    </source>
</evidence>
<dbReference type="PANTHER" id="PTHR10209">
    <property type="entry name" value="OXIDOREDUCTASE, 2OG-FE II OXYGENASE FAMILY PROTEIN"/>
    <property type="match status" value="1"/>
</dbReference>
<dbReference type="Proteomes" id="UP000436088">
    <property type="component" value="Unassembled WGS sequence"/>
</dbReference>
<dbReference type="EMBL" id="VEPZ02001641">
    <property type="protein sequence ID" value="KAE8664699.1"/>
    <property type="molecule type" value="Genomic_DNA"/>
</dbReference>
<comment type="caution">
    <text evidence="8">The sequence shown here is derived from an EMBL/GenBank/DDBJ whole genome shotgun (WGS) entry which is preliminary data.</text>
</comment>
<keyword evidence="9" id="KW-1185">Reference proteome</keyword>
<protein>
    <submittedName>
        <fullName evidence="8">1-aminocyclopropane-1-carboxylate oxidase-like protein 7</fullName>
    </submittedName>
</protein>
<keyword evidence="5 6" id="KW-0408">Iron</keyword>
<evidence type="ECO:0000256" key="5">
    <source>
        <dbReference type="ARBA" id="ARBA00023004"/>
    </source>
</evidence>
<dbReference type="GO" id="GO:0046872">
    <property type="term" value="F:metal ion binding"/>
    <property type="evidence" value="ECO:0007669"/>
    <property type="project" value="UniProtKB-KW"/>
</dbReference>
<dbReference type="PROSITE" id="PS51471">
    <property type="entry name" value="FE2OG_OXY"/>
    <property type="match status" value="1"/>
</dbReference>
<evidence type="ECO:0000313" key="9">
    <source>
        <dbReference type="Proteomes" id="UP000436088"/>
    </source>
</evidence>
<organism evidence="8 9">
    <name type="scientific">Hibiscus syriacus</name>
    <name type="common">Rose of Sharon</name>
    <dbReference type="NCBI Taxonomy" id="106335"/>
    <lineage>
        <taxon>Eukaryota</taxon>
        <taxon>Viridiplantae</taxon>
        <taxon>Streptophyta</taxon>
        <taxon>Embryophyta</taxon>
        <taxon>Tracheophyta</taxon>
        <taxon>Spermatophyta</taxon>
        <taxon>Magnoliopsida</taxon>
        <taxon>eudicotyledons</taxon>
        <taxon>Gunneridae</taxon>
        <taxon>Pentapetalae</taxon>
        <taxon>rosids</taxon>
        <taxon>malvids</taxon>
        <taxon>Malvales</taxon>
        <taxon>Malvaceae</taxon>
        <taxon>Malvoideae</taxon>
        <taxon>Hibiscus</taxon>
    </lineage>
</organism>
<dbReference type="InterPro" id="IPR026992">
    <property type="entry name" value="DIOX_N"/>
</dbReference>
<dbReference type="Pfam" id="PF03171">
    <property type="entry name" value="2OG-FeII_Oxy"/>
    <property type="match status" value="1"/>
</dbReference>
<name>A0A6A2Y054_HIBSY</name>
<dbReference type="FunFam" id="2.60.120.330:FF:000005">
    <property type="entry name" value="1-aminocyclopropane-1-carboxylate oxidase homolog 1"/>
    <property type="match status" value="1"/>
</dbReference>
<dbReference type="InterPro" id="IPR027443">
    <property type="entry name" value="IPNS-like_sf"/>
</dbReference>
<accession>A0A6A2Y054</accession>
<feature type="domain" description="Fe2OG dioxygenase" evidence="7">
    <location>
        <begin position="212"/>
        <end position="316"/>
    </location>
</feature>
<evidence type="ECO:0000256" key="6">
    <source>
        <dbReference type="RuleBase" id="RU003682"/>
    </source>
</evidence>
<proteinExistence type="inferred from homology"/>
<gene>
    <name evidence="8" type="ORF">F3Y22_tig00112738pilonHSYRG00075</name>
</gene>
<keyword evidence="4 6" id="KW-0560">Oxidoreductase</keyword>
<comment type="cofactor">
    <cofactor evidence="1">
        <name>Fe cation</name>
        <dbReference type="ChEBI" id="CHEBI:24875"/>
    </cofactor>
</comment>
<reference evidence="8" key="1">
    <citation type="submission" date="2019-09" db="EMBL/GenBank/DDBJ databases">
        <title>Draft genome information of white flower Hibiscus syriacus.</title>
        <authorList>
            <person name="Kim Y.-M."/>
        </authorList>
    </citation>
    <scope>NUCLEOTIDE SEQUENCE [LARGE SCALE GENOMIC DNA]</scope>
    <source>
        <strain evidence="8">YM2019G1</strain>
    </source>
</reference>
<dbReference type="InterPro" id="IPR044861">
    <property type="entry name" value="IPNS-like_FE2OG_OXY"/>
</dbReference>